<dbReference type="PANTHER" id="PTHR30582">
    <property type="entry name" value="L,D-TRANSPEPTIDASE"/>
    <property type="match status" value="1"/>
</dbReference>
<feature type="domain" description="L,D-TPase catalytic" evidence="8">
    <location>
        <begin position="106"/>
        <end position="214"/>
    </location>
</feature>
<evidence type="ECO:0000313" key="10">
    <source>
        <dbReference type="Proteomes" id="UP000321464"/>
    </source>
</evidence>
<dbReference type="InterPro" id="IPR038063">
    <property type="entry name" value="Transpep_catalytic_dom"/>
</dbReference>
<dbReference type="GO" id="GO:0005576">
    <property type="term" value="C:extracellular region"/>
    <property type="evidence" value="ECO:0007669"/>
    <property type="project" value="TreeGrafter"/>
</dbReference>
<dbReference type="Proteomes" id="UP000321464">
    <property type="component" value="Unassembled WGS sequence"/>
</dbReference>
<dbReference type="GO" id="GO:0071972">
    <property type="term" value="F:peptidoglycan L,D-transpeptidase activity"/>
    <property type="evidence" value="ECO:0007669"/>
    <property type="project" value="TreeGrafter"/>
</dbReference>
<comment type="pathway">
    <text evidence="1 7">Cell wall biogenesis; peptidoglycan biosynthesis.</text>
</comment>
<evidence type="ECO:0000256" key="6">
    <source>
        <dbReference type="ARBA" id="ARBA00023316"/>
    </source>
</evidence>
<keyword evidence="6 7" id="KW-0961">Cell wall biogenesis/degradation</keyword>
<dbReference type="AlphaFoldDB" id="A0A512AM44"/>
<dbReference type="OrthoDB" id="463216at2"/>
<accession>A0A512AM44</accession>
<evidence type="ECO:0000256" key="5">
    <source>
        <dbReference type="ARBA" id="ARBA00022984"/>
    </source>
</evidence>
<dbReference type="RefSeq" id="WP_147160128.1">
    <property type="nucleotide sequence ID" value="NZ_BJYR01000018.1"/>
</dbReference>
<keyword evidence="3" id="KW-0808">Transferase</keyword>
<evidence type="ECO:0000256" key="4">
    <source>
        <dbReference type="ARBA" id="ARBA00022960"/>
    </source>
</evidence>
<evidence type="ECO:0000259" key="8">
    <source>
        <dbReference type="PROSITE" id="PS52029"/>
    </source>
</evidence>
<feature type="active site" description="Proton donor/acceptor" evidence="7">
    <location>
        <position position="177"/>
    </location>
</feature>
<dbReference type="PANTHER" id="PTHR30582:SF2">
    <property type="entry name" value="L,D-TRANSPEPTIDASE YCIB-RELATED"/>
    <property type="match status" value="1"/>
</dbReference>
<dbReference type="SUPFAM" id="SSF141523">
    <property type="entry name" value="L,D-transpeptidase catalytic domain-like"/>
    <property type="match status" value="1"/>
</dbReference>
<gene>
    <name evidence="9" type="ORF">NSE01_26210</name>
</gene>
<dbReference type="GO" id="GO:0016740">
    <property type="term" value="F:transferase activity"/>
    <property type="evidence" value="ECO:0007669"/>
    <property type="project" value="UniProtKB-KW"/>
</dbReference>
<dbReference type="Pfam" id="PF03734">
    <property type="entry name" value="YkuD"/>
    <property type="match status" value="1"/>
</dbReference>
<keyword evidence="5 7" id="KW-0573">Peptidoglycan synthesis</keyword>
<organism evidence="9 10">
    <name type="scientific">Novosphingobium sediminis</name>
    <dbReference type="NCBI Taxonomy" id="707214"/>
    <lineage>
        <taxon>Bacteria</taxon>
        <taxon>Pseudomonadati</taxon>
        <taxon>Pseudomonadota</taxon>
        <taxon>Alphaproteobacteria</taxon>
        <taxon>Sphingomonadales</taxon>
        <taxon>Sphingomonadaceae</taxon>
        <taxon>Novosphingobium</taxon>
    </lineage>
</organism>
<dbReference type="PROSITE" id="PS52029">
    <property type="entry name" value="LD_TPASE"/>
    <property type="match status" value="1"/>
</dbReference>
<dbReference type="InterPro" id="IPR005490">
    <property type="entry name" value="LD_TPept_cat_dom"/>
</dbReference>
<dbReference type="InterPro" id="IPR050979">
    <property type="entry name" value="LD-transpeptidase"/>
</dbReference>
<comment type="similarity">
    <text evidence="2">Belongs to the YkuD family.</text>
</comment>
<evidence type="ECO:0000256" key="7">
    <source>
        <dbReference type="PROSITE-ProRule" id="PRU01373"/>
    </source>
</evidence>
<dbReference type="Gene3D" id="2.40.440.10">
    <property type="entry name" value="L,D-transpeptidase catalytic domain-like"/>
    <property type="match status" value="1"/>
</dbReference>
<proteinExistence type="inferred from homology"/>
<sequence>MSGLKSPLELLRSRWVSAPLGFVAMSLASLLAFNVGKDVAQVLFGGSQAEAHVAPAPAPLAKPLAVTPAAVSANSPFVVKSILKINEPIKFGQYFWDESAATAGPIVVTVDLEARTISVFRDGHEIGAAAILKGYGNKPTPTGVFPITQKDADHVSSIYEAPMPWMMRLTNDGVSIHGSKVERGYATNGCIGVPDGFAKRLFGVASLGDKVIITDGKRLGVGQPIIENAAPAPTGSTVLAKQD</sequence>
<dbReference type="GO" id="GO:0008360">
    <property type="term" value="P:regulation of cell shape"/>
    <property type="evidence" value="ECO:0007669"/>
    <property type="project" value="UniProtKB-UniRule"/>
</dbReference>
<name>A0A512AM44_9SPHN</name>
<dbReference type="GO" id="GO:0071555">
    <property type="term" value="P:cell wall organization"/>
    <property type="evidence" value="ECO:0007669"/>
    <property type="project" value="UniProtKB-UniRule"/>
</dbReference>
<evidence type="ECO:0000256" key="3">
    <source>
        <dbReference type="ARBA" id="ARBA00022679"/>
    </source>
</evidence>
<dbReference type="UniPathway" id="UPA00219"/>
<protein>
    <recommendedName>
        <fullName evidence="8">L,D-TPase catalytic domain-containing protein</fullName>
    </recommendedName>
</protein>
<keyword evidence="10" id="KW-1185">Reference proteome</keyword>
<reference evidence="9 10" key="1">
    <citation type="submission" date="2019-07" db="EMBL/GenBank/DDBJ databases">
        <title>Whole genome shotgun sequence of Novosphingobium sediminis NBRC 106119.</title>
        <authorList>
            <person name="Hosoyama A."/>
            <person name="Uohara A."/>
            <person name="Ohji S."/>
            <person name="Ichikawa N."/>
        </authorList>
    </citation>
    <scope>NUCLEOTIDE SEQUENCE [LARGE SCALE GENOMIC DNA]</scope>
    <source>
        <strain evidence="9 10">NBRC 106119</strain>
    </source>
</reference>
<evidence type="ECO:0000256" key="2">
    <source>
        <dbReference type="ARBA" id="ARBA00005992"/>
    </source>
</evidence>
<feature type="active site" description="Nucleophile" evidence="7">
    <location>
        <position position="190"/>
    </location>
</feature>
<dbReference type="GO" id="GO:0018104">
    <property type="term" value="P:peptidoglycan-protein cross-linking"/>
    <property type="evidence" value="ECO:0007669"/>
    <property type="project" value="TreeGrafter"/>
</dbReference>
<keyword evidence="4 7" id="KW-0133">Cell shape</keyword>
<evidence type="ECO:0000256" key="1">
    <source>
        <dbReference type="ARBA" id="ARBA00004752"/>
    </source>
</evidence>
<comment type="caution">
    <text evidence="9">The sequence shown here is derived from an EMBL/GenBank/DDBJ whole genome shotgun (WGS) entry which is preliminary data.</text>
</comment>
<evidence type="ECO:0000313" key="9">
    <source>
        <dbReference type="EMBL" id="GEO00789.1"/>
    </source>
</evidence>
<dbReference type="CDD" id="cd16913">
    <property type="entry name" value="YkuD_like"/>
    <property type="match status" value="1"/>
</dbReference>
<dbReference type="EMBL" id="BJYR01000018">
    <property type="protein sequence ID" value="GEO00789.1"/>
    <property type="molecule type" value="Genomic_DNA"/>
</dbReference>